<dbReference type="PANTHER" id="PTHR33362:SF3">
    <property type="entry name" value="SIALIC ACID TRAP TRANSPORTER PERMEASE PROTEIN SIAT"/>
    <property type="match status" value="1"/>
</dbReference>
<accession>A0A6L5XZG7</accession>
<feature type="transmembrane region" description="Helical" evidence="6">
    <location>
        <begin position="12"/>
        <end position="31"/>
    </location>
</feature>
<comment type="subcellular location">
    <subcellularLocation>
        <location evidence="1">Cell membrane</location>
        <topology evidence="1">Multi-pass membrane protein</topology>
    </subcellularLocation>
</comment>
<feature type="transmembrane region" description="Helical" evidence="6">
    <location>
        <begin position="121"/>
        <end position="145"/>
    </location>
</feature>
<feature type="transmembrane region" description="Helical" evidence="6">
    <location>
        <begin position="350"/>
        <end position="374"/>
    </location>
</feature>
<evidence type="ECO:0000256" key="4">
    <source>
        <dbReference type="ARBA" id="ARBA00022989"/>
    </source>
</evidence>
<dbReference type="Pfam" id="PF03606">
    <property type="entry name" value="DcuC"/>
    <property type="match status" value="1"/>
</dbReference>
<feature type="transmembrane region" description="Helical" evidence="6">
    <location>
        <begin position="479"/>
        <end position="500"/>
    </location>
</feature>
<feature type="transmembrane region" description="Helical" evidence="6">
    <location>
        <begin position="298"/>
        <end position="315"/>
    </location>
</feature>
<evidence type="ECO:0000313" key="8">
    <source>
        <dbReference type="Proteomes" id="UP000482209"/>
    </source>
</evidence>
<reference evidence="7 8" key="1">
    <citation type="submission" date="2019-08" db="EMBL/GenBank/DDBJ databases">
        <title>In-depth cultivation of the pig gut microbiome towards novel bacterial diversity and tailored functional studies.</title>
        <authorList>
            <person name="Wylensek D."/>
            <person name="Hitch T.C.A."/>
            <person name="Clavel T."/>
        </authorList>
    </citation>
    <scope>NUCLEOTIDE SEQUENCE [LARGE SCALE GENOMIC DNA]</scope>
    <source>
        <strain evidence="7 8">WCA-693-APC-MOT-I</strain>
    </source>
</reference>
<dbReference type="Proteomes" id="UP000482209">
    <property type="component" value="Unassembled WGS sequence"/>
</dbReference>
<evidence type="ECO:0000313" key="7">
    <source>
        <dbReference type="EMBL" id="MSS64104.1"/>
    </source>
</evidence>
<keyword evidence="8" id="KW-1185">Reference proteome</keyword>
<dbReference type="GO" id="GO:0005886">
    <property type="term" value="C:plasma membrane"/>
    <property type="evidence" value="ECO:0007669"/>
    <property type="project" value="UniProtKB-SubCell"/>
</dbReference>
<keyword evidence="3 6" id="KW-0812">Transmembrane</keyword>
<dbReference type="EMBL" id="VUMT01000013">
    <property type="protein sequence ID" value="MSS64104.1"/>
    <property type="molecule type" value="Genomic_DNA"/>
</dbReference>
<dbReference type="PANTHER" id="PTHR33362">
    <property type="entry name" value="SIALIC ACID TRAP TRANSPORTER PERMEASE PROTEIN SIAT-RELATED"/>
    <property type="match status" value="1"/>
</dbReference>
<dbReference type="InterPro" id="IPR004681">
    <property type="entry name" value="TRAP_DctM"/>
</dbReference>
<feature type="transmembrane region" description="Helical" evidence="6">
    <location>
        <begin position="321"/>
        <end position="338"/>
    </location>
</feature>
<organism evidence="7 8">
    <name type="scientific">Velocimicrobium porci</name>
    <dbReference type="NCBI Taxonomy" id="2606634"/>
    <lineage>
        <taxon>Bacteria</taxon>
        <taxon>Bacillati</taxon>
        <taxon>Bacillota</taxon>
        <taxon>Clostridia</taxon>
        <taxon>Lachnospirales</taxon>
        <taxon>Lachnospiraceae</taxon>
        <taxon>Velocimicrobium</taxon>
    </lineage>
</organism>
<sequence>MSKKKKKLSFPSAITVLFIVLVFACVLTYIVPAGLYSKLTYNADSNMFEVTEPSGKVIEMEPTQESLDKLKVTGNLNKFLDGSLSKPVAIPGTYEKVEQQPQGPIEFLLASILGVYDTIDIILFVFILGGIIGVLNYMGAFSAGIAALSKLTKGREYILIVFITFIIAAGGTTFGLAEETIALYPIMVPVFLAAGYDVLVCIAAIYMGSSIGTMYSTINPFSVGTASNAAGISLADGMGFRFVALILGTLITLVYILRYAKKVKDDPSKSLCYDQKEHLEKKFGFEGEVPEFTTRMKLSLGIFGATFLVLVWGLVAKGWWFDNMTALFLACAIILAFVSGIKESEYIDQFIIGAADLMSVALVVGVARGTNIILENGLVSDTILEFFSSGISGMNPIVFILLMLIIFIVLGFFISSSSGLATLSIPIMAPLADAVGLSRDVIISAYVYGLGLISFITPTGLILATLAMVDVSYDKWLKFIMPLMGIITAFSAVMLIAQVMI</sequence>
<keyword evidence="4 6" id="KW-1133">Transmembrane helix</keyword>
<feature type="transmembrane region" description="Helical" evidence="6">
    <location>
        <begin position="241"/>
        <end position="260"/>
    </location>
</feature>
<feature type="transmembrane region" description="Helical" evidence="6">
    <location>
        <begin position="183"/>
        <end position="206"/>
    </location>
</feature>
<gene>
    <name evidence="7" type="ORF">FYJ58_09490</name>
</gene>
<evidence type="ECO:0000256" key="1">
    <source>
        <dbReference type="ARBA" id="ARBA00004651"/>
    </source>
</evidence>
<dbReference type="AlphaFoldDB" id="A0A6L5XZG7"/>
<dbReference type="GO" id="GO:0022857">
    <property type="term" value="F:transmembrane transporter activity"/>
    <property type="evidence" value="ECO:0007669"/>
    <property type="project" value="TreeGrafter"/>
</dbReference>
<name>A0A6L5XZG7_9FIRM</name>
<feature type="transmembrane region" description="Helical" evidence="6">
    <location>
        <begin position="394"/>
        <end position="413"/>
    </location>
</feature>
<keyword evidence="5 6" id="KW-0472">Membrane</keyword>
<evidence type="ECO:0000256" key="5">
    <source>
        <dbReference type="ARBA" id="ARBA00023136"/>
    </source>
</evidence>
<dbReference type="PROSITE" id="PS51257">
    <property type="entry name" value="PROKAR_LIPOPROTEIN"/>
    <property type="match status" value="1"/>
</dbReference>
<dbReference type="RefSeq" id="WP_154519503.1">
    <property type="nucleotide sequence ID" value="NZ_VUMT01000013.1"/>
</dbReference>
<comment type="caution">
    <text evidence="7">The sequence shown here is derived from an EMBL/GenBank/DDBJ whole genome shotgun (WGS) entry which is preliminary data.</text>
</comment>
<evidence type="ECO:0000256" key="3">
    <source>
        <dbReference type="ARBA" id="ARBA00022692"/>
    </source>
</evidence>
<evidence type="ECO:0000256" key="2">
    <source>
        <dbReference type="ARBA" id="ARBA00022475"/>
    </source>
</evidence>
<protein>
    <submittedName>
        <fullName evidence="7">YfcC family protein</fullName>
    </submittedName>
</protein>
<feature type="transmembrane region" description="Helical" evidence="6">
    <location>
        <begin position="157"/>
        <end position="177"/>
    </location>
</feature>
<keyword evidence="2" id="KW-1003">Cell membrane</keyword>
<feature type="transmembrane region" description="Helical" evidence="6">
    <location>
        <begin position="445"/>
        <end position="467"/>
    </location>
</feature>
<proteinExistence type="predicted"/>
<dbReference type="InterPro" id="IPR018385">
    <property type="entry name" value="C4_dicarb_anaerob_car-like"/>
</dbReference>
<evidence type="ECO:0000256" key="6">
    <source>
        <dbReference type="SAM" id="Phobius"/>
    </source>
</evidence>